<feature type="compositionally biased region" description="Low complexity" evidence="1">
    <location>
        <begin position="54"/>
        <end position="64"/>
    </location>
</feature>
<dbReference type="InterPro" id="IPR017853">
    <property type="entry name" value="GH"/>
</dbReference>
<comment type="caution">
    <text evidence="2">The sequence shown here is derived from an EMBL/GenBank/DDBJ whole genome shotgun (WGS) entry which is preliminary data.</text>
</comment>
<name>A0A4R5KKD6_9MICC</name>
<proteinExistence type="predicted"/>
<dbReference type="OrthoDB" id="287365at2"/>
<dbReference type="SUPFAM" id="SSF51445">
    <property type="entry name" value="(Trans)glycosidases"/>
    <property type="match status" value="1"/>
</dbReference>
<dbReference type="EMBL" id="SMRU01000014">
    <property type="protein sequence ID" value="TDF94967.1"/>
    <property type="molecule type" value="Genomic_DNA"/>
</dbReference>
<accession>A0A4R5KKD6</accession>
<keyword evidence="3" id="KW-1185">Reference proteome</keyword>
<dbReference type="RefSeq" id="WP_133204688.1">
    <property type="nucleotide sequence ID" value="NZ_SMRU01000014.1"/>
</dbReference>
<feature type="region of interest" description="Disordered" evidence="1">
    <location>
        <begin position="54"/>
        <end position="79"/>
    </location>
</feature>
<evidence type="ECO:0000313" key="3">
    <source>
        <dbReference type="Proteomes" id="UP000295511"/>
    </source>
</evidence>
<evidence type="ECO:0000256" key="1">
    <source>
        <dbReference type="SAM" id="MobiDB-lite"/>
    </source>
</evidence>
<sequence>MIPKNLAFAVVALLLLIVLPSASPSLLGSSRPAANTVPDAGPAPIANAAPAAEVAPVPAKTPEAAPAPAPTAEPRAAAAAAPAAVVPQDVVPQNAVPQNGQEGPNGSVKVLDTTAAITDPAWFRQAYAEGFRLYVMHSTVWGTCTPWQRTQEQLKMALDAGLKIAVYTRDASCWEGGIKAAGPYIPQLQFFALDVETGSSPVTRAMVDGVRSLGVRPVIYSGSGMWPGLMSNSKAFADVPLWDTDTSNLDYSSWTPDHLAPAPVQYGGWNTNGTMRIGIQQKFEHNLNGINVDLNSFSAGFLK</sequence>
<protein>
    <submittedName>
        <fullName evidence="2">Uncharacterized protein</fullName>
    </submittedName>
</protein>
<evidence type="ECO:0000313" key="2">
    <source>
        <dbReference type="EMBL" id="TDF94967.1"/>
    </source>
</evidence>
<dbReference type="Gene3D" id="3.20.20.80">
    <property type="entry name" value="Glycosidases"/>
    <property type="match status" value="1"/>
</dbReference>
<dbReference type="Proteomes" id="UP000295511">
    <property type="component" value="Unassembled WGS sequence"/>
</dbReference>
<gene>
    <name evidence="2" type="ORF">E1809_13190</name>
</gene>
<dbReference type="AlphaFoldDB" id="A0A4R5KKD6"/>
<reference evidence="2 3" key="1">
    <citation type="submission" date="2019-03" db="EMBL/GenBank/DDBJ databases">
        <title>Whole genome sequence of Arthrobacter sp JH1-1.</title>
        <authorList>
            <person name="Trinh H.N."/>
        </authorList>
    </citation>
    <scope>NUCLEOTIDE SEQUENCE [LARGE SCALE GENOMIC DNA]</scope>
    <source>
        <strain evidence="2 3">JH1-1</strain>
    </source>
</reference>
<organism evidence="2 3">
    <name type="scientific">Arthrobacter terricola</name>
    <dbReference type="NCBI Taxonomy" id="2547396"/>
    <lineage>
        <taxon>Bacteria</taxon>
        <taxon>Bacillati</taxon>
        <taxon>Actinomycetota</taxon>
        <taxon>Actinomycetes</taxon>
        <taxon>Micrococcales</taxon>
        <taxon>Micrococcaceae</taxon>
        <taxon>Arthrobacter</taxon>
    </lineage>
</organism>